<dbReference type="SUPFAM" id="SSF53633">
    <property type="entry name" value="Carbamate kinase-like"/>
    <property type="match status" value="1"/>
</dbReference>
<dbReference type="PANTHER" id="PTHR30409:SF1">
    <property type="entry name" value="CARBAMATE KINASE-RELATED"/>
    <property type="match status" value="1"/>
</dbReference>
<dbReference type="OrthoDB" id="9766717at2"/>
<dbReference type="PRINTS" id="PR01469">
    <property type="entry name" value="CARBMTKINASE"/>
</dbReference>
<dbReference type="GO" id="GO:0005829">
    <property type="term" value="C:cytosol"/>
    <property type="evidence" value="ECO:0007669"/>
    <property type="project" value="TreeGrafter"/>
</dbReference>
<reference evidence="9 10" key="1">
    <citation type="journal article" date="2016" name="Genome Announc.">
        <title>Draft Genome Sequence of Planomonospora sphaerica JCM9374, a Rare Actinomycete.</title>
        <authorList>
            <person name="Dohra H."/>
            <person name="Suzuki T."/>
            <person name="Inoue Y."/>
            <person name="Kodani S."/>
        </authorList>
    </citation>
    <scope>NUCLEOTIDE SEQUENCE [LARGE SCALE GENOMIC DNA]</scope>
    <source>
        <strain evidence="9 10">JCM 9374</strain>
    </source>
</reference>
<protein>
    <recommendedName>
        <fullName evidence="2 6">Carbamate kinase</fullName>
    </recommendedName>
</protein>
<evidence type="ECO:0000256" key="1">
    <source>
        <dbReference type="ARBA" id="ARBA00011066"/>
    </source>
</evidence>
<dbReference type="NCBIfam" id="TIGR00746">
    <property type="entry name" value="arcC"/>
    <property type="match status" value="1"/>
</dbReference>
<dbReference type="Proteomes" id="UP000077701">
    <property type="component" value="Unassembled WGS sequence"/>
</dbReference>
<evidence type="ECO:0000256" key="4">
    <source>
        <dbReference type="ARBA" id="ARBA00022777"/>
    </source>
</evidence>
<dbReference type="PANTHER" id="PTHR30409">
    <property type="entry name" value="CARBAMATE KINASE"/>
    <property type="match status" value="1"/>
</dbReference>
<dbReference type="GO" id="GO:0019546">
    <property type="term" value="P:L-arginine deiminase pathway"/>
    <property type="evidence" value="ECO:0007669"/>
    <property type="project" value="TreeGrafter"/>
</dbReference>
<dbReference type="Pfam" id="PF00696">
    <property type="entry name" value="AA_kinase"/>
    <property type="match status" value="1"/>
</dbReference>
<evidence type="ECO:0000313" key="10">
    <source>
        <dbReference type="Proteomes" id="UP000077701"/>
    </source>
</evidence>
<dbReference type="GO" id="GO:0008804">
    <property type="term" value="F:carbamate kinase activity"/>
    <property type="evidence" value="ECO:0007669"/>
    <property type="project" value="UniProtKB-UniRule"/>
</dbReference>
<evidence type="ECO:0000256" key="7">
    <source>
        <dbReference type="PIRNR" id="PIRNR000723"/>
    </source>
</evidence>
<keyword evidence="10" id="KW-1185">Reference proteome</keyword>
<gene>
    <name evidence="9" type="ORF">PS9374_05537</name>
</gene>
<dbReference type="NCBIfam" id="NF009008">
    <property type="entry name" value="PRK12354.1"/>
    <property type="match status" value="1"/>
</dbReference>
<dbReference type="InterPro" id="IPR003964">
    <property type="entry name" value="Carb_kinase"/>
</dbReference>
<sequence length="311" mass="33444">MRVLVALGGNALLRRGQKPDADLQQDNVCVAAASLAELAREHELVITHGNGPQVGVLALESATDPNLTRPYPLDTLGAQTQGMIGYWMLQALQNALPGRQVISMVNQTLVSAVDPAFTDPTKFVGQVYDQAEAEHLAQENGWTVKPDGPYWRRVVPSPAPQRVVETRLIRGLIREGVVVVCAGGGGVPVIRNERGRLQGIEAVIDKDLTGSMLAEALECDAFLILTDVPRVMKDFGTPEQQEIRHTTPHELRELDFPAGSMGPKVEAACHFVETTGDMAAIGRLDQAPQILEGTAGTIVTPNATWPLASTL</sequence>
<evidence type="ECO:0000259" key="8">
    <source>
        <dbReference type="Pfam" id="PF00696"/>
    </source>
</evidence>
<dbReference type="STRING" id="161355.PS9374_05537"/>
<dbReference type="RefSeq" id="WP_068901631.1">
    <property type="nucleotide sequence ID" value="NZ_BDCX01000015.1"/>
</dbReference>
<dbReference type="Gene3D" id="3.40.1160.10">
    <property type="entry name" value="Acetylglutamate kinase-like"/>
    <property type="match status" value="1"/>
</dbReference>
<dbReference type="EMBL" id="BDCX01000015">
    <property type="protein sequence ID" value="GAT69857.1"/>
    <property type="molecule type" value="Genomic_DNA"/>
</dbReference>
<evidence type="ECO:0000256" key="3">
    <source>
        <dbReference type="ARBA" id="ARBA00022679"/>
    </source>
</evidence>
<evidence type="ECO:0000256" key="5">
    <source>
        <dbReference type="ARBA" id="ARBA00048467"/>
    </source>
</evidence>
<organism evidence="9 10">
    <name type="scientific">Planomonospora sphaerica</name>
    <dbReference type="NCBI Taxonomy" id="161355"/>
    <lineage>
        <taxon>Bacteria</taxon>
        <taxon>Bacillati</taxon>
        <taxon>Actinomycetota</taxon>
        <taxon>Actinomycetes</taxon>
        <taxon>Streptosporangiales</taxon>
        <taxon>Streptosporangiaceae</taxon>
        <taxon>Planomonospora</taxon>
    </lineage>
</organism>
<keyword evidence="4 7" id="KW-0418">Kinase</keyword>
<comment type="caution">
    <text evidence="9">The sequence shown here is derived from an EMBL/GenBank/DDBJ whole genome shotgun (WGS) entry which is preliminary data.</text>
</comment>
<dbReference type="FunFam" id="3.40.1160.10:FF:000007">
    <property type="entry name" value="Carbamate kinase"/>
    <property type="match status" value="1"/>
</dbReference>
<comment type="similarity">
    <text evidence="1 7">Belongs to the carbamate kinase family.</text>
</comment>
<dbReference type="AlphaFoldDB" id="A0A161LLS5"/>
<evidence type="ECO:0000256" key="6">
    <source>
        <dbReference type="NCBIfam" id="TIGR00746"/>
    </source>
</evidence>
<keyword evidence="3 7" id="KW-0808">Transferase</keyword>
<proteinExistence type="inferred from homology"/>
<dbReference type="CDD" id="cd04235">
    <property type="entry name" value="AAK_CK"/>
    <property type="match status" value="1"/>
</dbReference>
<name>A0A161LLS5_9ACTN</name>
<dbReference type="PIRSF" id="PIRSF000723">
    <property type="entry name" value="Carbamate_kin"/>
    <property type="match status" value="1"/>
</dbReference>
<accession>A0A161LLS5</accession>
<feature type="domain" description="Aspartate/glutamate/uridylate kinase" evidence="8">
    <location>
        <begin position="1"/>
        <end position="274"/>
    </location>
</feature>
<comment type="catalytic activity">
    <reaction evidence="5">
        <text>hydrogencarbonate + NH4(+) + ATP = carbamoyl phosphate + ADP + H2O + H(+)</text>
        <dbReference type="Rhea" id="RHEA:10152"/>
        <dbReference type="ChEBI" id="CHEBI:15377"/>
        <dbReference type="ChEBI" id="CHEBI:15378"/>
        <dbReference type="ChEBI" id="CHEBI:17544"/>
        <dbReference type="ChEBI" id="CHEBI:28938"/>
        <dbReference type="ChEBI" id="CHEBI:30616"/>
        <dbReference type="ChEBI" id="CHEBI:58228"/>
        <dbReference type="ChEBI" id="CHEBI:456216"/>
        <dbReference type="EC" id="2.7.2.2"/>
    </reaction>
</comment>
<dbReference type="InterPro" id="IPR001048">
    <property type="entry name" value="Asp/Glu/Uridylate_kinase"/>
</dbReference>
<evidence type="ECO:0000256" key="2">
    <source>
        <dbReference type="ARBA" id="ARBA00013070"/>
    </source>
</evidence>
<dbReference type="InterPro" id="IPR036393">
    <property type="entry name" value="AceGlu_kinase-like_sf"/>
</dbReference>
<reference evidence="10" key="2">
    <citation type="submission" date="2016-04" db="EMBL/GenBank/DDBJ databases">
        <title>Planomonospora sphaerica JCM9374 whole genome shotgun sequence.</title>
        <authorList>
            <person name="Suzuki T."/>
            <person name="Dohra H."/>
            <person name="Kodani S."/>
        </authorList>
    </citation>
    <scope>NUCLEOTIDE SEQUENCE [LARGE SCALE GENOMIC DNA]</scope>
    <source>
        <strain evidence="10">JCM 9374</strain>
    </source>
</reference>
<evidence type="ECO:0000313" key="9">
    <source>
        <dbReference type="EMBL" id="GAT69857.1"/>
    </source>
</evidence>